<accession>A0AAE7F801</accession>
<dbReference type="EMBL" id="MT498058">
    <property type="protein sequence ID" value="QKY79918.1"/>
    <property type="molecule type" value="Genomic_DNA"/>
</dbReference>
<dbReference type="Proteomes" id="UP000821895">
    <property type="component" value="Segment"/>
</dbReference>
<keyword evidence="2" id="KW-1185">Reference proteome</keyword>
<evidence type="ECO:0000313" key="1">
    <source>
        <dbReference type="EMBL" id="QKY79918.1"/>
    </source>
</evidence>
<dbReference type="GeneID" id="77951762"/>
<sequence length="154" mass="16067">MTVENVKAAWPYGYYNEDGSVPPEPSRLKVWGSAIAVVVAMTATAIACHPGDTETAATPTAHEQEIAAFLGTPAVRDADVTEEQAKDIAGRGCAGLHQRNAASDSTNITAKIVSVTDEISVTYPDLSPHSIAAIIGAGSVAYCPELTDLIRGTR</sequence>
<reference evidence="1" key="1">
    <citation type="submission" date="2020-05" db="EMBL/GenBank/DDBJ databases">
        <authorList>
            <person name="Conneilly E.M."/>
            <person name="Corace M.L."/>
            <person name="Daly D."/>
            <person name="Dejene M.A."/>
            <person name="Deng Y."/>
            <person name="Kelly J.M."/>
            <person name="Masiello C.S."/>
            <person name="McDonough D."/>
            <person name="Musser E."/>
            <person name="Pecorale A.L."/>
            <person name="Ray R.F."/>
            <person name="Regan I.M."/>
            <person name="Shedd N.A."/>
            <person name="Tatone J.R."/>
            <person name="Tocci C.W."/>
            <person name="Zarate C.M."/>
            <person name="Whitefleet-Smith J.L."/>
            <person name="Garlena R.A."/>
            <person name="Russell D.A."/>
            <person name="Pope W.H."/>
            <person name="Jacobs-Sera D."/>
            <person name="Hatfull G.F."/>
        </authorList>
    </citation>
    <scope>NUCLEOTIDE SEQUENCE</scope>
</reference>
<proteinExistence type="predicted"/>
<organism evidence="1 2">
    <name type="scientific">Gordonia phage Clawz</name>
    <dbReference type="NCBI Taxonomy" id="2743910"/>
    <lineage>
        <taxon>Viruses</taxon>
        <taxon>Duplodnaviria</taxon>
        <taxon>Heunggongvirae</taxon>
        <taxon>Uroviricota</taxon>
        <taxon>Caudoviricetes</taxon>
        <taxon>Clawzvirus</taxon>
        <taxon>Clawzvirus clawz</taxon>
    </lineage>
</organism>
<dbReference type="KEGG" id="vg:77951762"/>
<name>A0AAE7F801_9CAUD</name>
<evidence type="ECO:0000313" key="2">
    <source>
        <dbReference type="Proteomes" id="UP000821895"/>
    </source>
</evidence>
<evidence type="ECO:0008006" key="3">
    <source>
        <dbReference type="Google" id="ProtNLM"/>
    </source>
</evidence>
<dbReference type="RefSeq" id="YP_010675435.1">
    <property type="nucleotide sequence ID" value="NC_071004.1"/>
</dbReference>
<gene>
    <name evidence="1" type="primary">6</name>
    <name evidence="1" type="ORF">SEA_CLAWZ_6</name>
</gene>
<protein>
    <recommendedName>
        <fullName evidence="3">DUF732 domain-containing protein</fullName>
    </recommendedName>
</protein>